<dbReference type="EMBL" id="CM045761">
    <property type="protein sequence ID" value="KAI8014045.1"/>
    <property type="molecule type" value="Genomic_DNA"/>
</dbReference>
<comment type="caution">
    <text evidence="1">The sequence shown here is derived from an EMBL/GenBank/DDBJ whole genome shotgun (WGS) entry which is preliminary data.</text>
</comment>
<proteinExistence type="predicted"/>
<protein>
    <submittedName>
        <fullName evidence="1">Receptor-like protein kinase FERONIA</fullName>
    </submittedName>
</protein>
<sequence length="1012" mass="113704">MIPSIPAFYCGTPLSNASSLTQLQSMTILLLPSIQLKLKKLITLTSILDLTTRQTFESSNPRTNMLTFALYLYSLLHLLSSTAAEAIPPYTPTDYFLVNCGSSSNAKSQDGRIWDGHARSKLSESNIGSTSSRSTATGLDPSVNDIPFLTAIISTSKFTYTFNVSDGPKFIRLYFNLATFSNLNRSNSYFSVTAANYTLLTNFSAYLTVSALVPQKSSLVKEFIVNVRDTQKLDVTFDPSPNSYAFINGIEVVSIPNNFYVKGDLNRIPLVGSQQYFYIDNNTALETLYRLNVGGKDLSVNDDTGLYRTWHQDDPYIYGAAFGLAPHFDVPILYTYETPNYTAPATVYTSARTMGRDPHINLHYNLTWIFTVDSGFQYLARLHFCEFQLEVTKANERIFSVYMNNRTADQMVDVIYLSGGNGIPVFKDYVLLIPAVDGLRSKVDLWLALHANVETNPRYADAILNGLEIFKLNQSDGNLAGPNPEYAMVLAPPAPYPKLPGKHSSKTSLSWVFDVAGGVIGGVFLISVIGFLILRRRRRVRDSGASVVKSSCVRFSISHRSKSTTTNASTLPSNLCGQFSLTEIKSASSLPSEGLCRRFSLAEIQSMTNNFDDELVIGSGGFGKVYKGFIDGEETTVAIKRLNSMSKQGAHEFWTEIEMLSKLRHNHLVSLIGYCEEGDEMILVYEYIENGTLADHLYKINSSGNICHLSWEQRLNICIGVARGLDYLHTSTQQGVIHRDMKTTNILLDKVWVAKISDFGLCKMGITSDFGTHVSTDVKGTFGYLDPEYFMTRRLTKKSDVYAFGVVLLEVLCGRPAVDMRLEEEQCSLALWAQHCIKKKKLGQIIDPSIKDQISPHCLKLFTKVAKKCLHNQPNGRPTMADVVVSLECALVAQDQCRDIEDVDLPQISSPRTHCWQDMRRPAFKKFHNAHFSLLRSNTLFVNGTHTRRHKQKHWSHLLIGFTWYMLEDYLGHPTQYDSFWLLRKWIKENPESSHLPLYVLCRNQKLNSMDL</sequence>
<dbReference type="Proteomes" id="UP001060215">
    <property type="component" value="Chromosome 4"/>
</dbReference>
<evidence type="ECO:0000313" key="2">
    <source>
        <dbReference type="Proteomes" id="UP001060215"/>
    </source>
</evidence>
<accession>A0ACC0HLI8</accession>
<name>A0ACC0HLI8_9ERIC</name>
<reference evidence="1 2" key="1">
    <citation type="journal article" date="2022" name="Plant J.">
        <title>Chromosome-level genome of Camellia lanceoleosa provides a valuable resource for understanding genome evolution and self-incompatibility.</title>
        <authorList>
            <person name="Gong W."/>
            <person name="Xiao S."/>
            <person name="Wang L."/>
            <person name="Liao Z."/>
            <person name="Chang Y."/>
            <person name="Mo W."/>
            <person name="Hu G."/>
            <person name="Li W."/>
            <person name="Zhao G."/>
            <person name="Zhu H."/>
            <person name="Hu X."/>
            <person name="Ji K."/>
            <person name="Xiang X."/>
            <person name="Song Q."/>
            <person name="Yuan D."/>
            <person name="Jin S."/>
            <person name="Zhang L."/>
        </authorList>
    </citation>
    <scope>NUCLEOTIDE SEQUENCE [LARGE SCALE GENOMIC DNA]</scope>
    <source>
        <strain evidence="1">SQ_2022a</strain>
    </source>
</reference>
<keyword evidence="2" id="KW-1185">Reference proteome</keyword>
<gene>
    <name evidence="1" type="ORF">LOK49_LG05G01371</name>
</gene>
<organism evidence="1 2">
    <name type="scientific">Camellia lanceoleosa</name>
    <dbReference type="NCBI Taxonomy" id="1840588"/>
    <lineage>
        <taxon>Eukaryota</taxon>
        <taxon>Viridiplantae</taxon>
        <taxon>Streptophyta</taxon>
        <taxon>Embryophyta</taxon>
        <taxon>Tracheophyta</taxon>
        <taxon>Spermatophyta</taxon>
        <taxon>Magnoliopsida</taxon>
        <taxon>eudicotyledons</taxon>
        <taxon>Gunneridae</taxon>
        <taxon>Pentapetalae</taxon>
        <taxon>asterids</taxon>
        <taxon>Ericales</taxon>
        <taxon>Theaceae</taxon>
        <taxon>Camellia</taxon>
    </lineage>
</organism>
<evidence type="ECO:0000313" key="1">
    <source>
        <dbReference type="EMBL" id="KAI8014045.1"/>
    </source>
</evidence>